<organism evidence="3 4">
    <name type="scientific">Paenibacillus agaridevorans</name>
    <dbReference type="NCBI Taxonomy" id="171404"/>
    <lineage>
        <taxon>Bacteria</taxon>
        <taxon>Bacillati</taxon>
        <taxon>Bacillota</taxon>
        <taxon>Bacilli</taxon>
        <taxon>Bacillales</taxon>
        <taxon>Paenibacillaceae</taxon>
        <taxon>Paenibacillus</taxon>
    </lineage>
</organism>
<comment type="caution">
    <text evidence="3">The sequence shown here is derived from an EMBL/GenBank/DDBJ whole genome shotgun (WGS) entry which is preliminary data.</text>
</comment>
<dbReference type="EMBL" id="BDQX01000458">
    <property type="protein sequence ID" value="GBG11931.1"/>
    <property type="molecule type" value="Genomic_DNA"/>
</dbReference>
<protein>
    <submittedName>
        <fullName evidence="3">Uncharacterized protein</fullName>
    </submittedName>
</protein>
<keyword evidence="2" id="KW-0472">Membrane</keyword>
<dbReference type="Proteomes" id="UP000245202">
    <property type="component" value="Unassembled WGS sequence"/>
</dbReference>
<feature type="transmembrane region" description="Helical" evidence="2">
    <location>
        <begin position="21"/>
        <end position="43"/>
    </location>
</feature>
<gene>
    <name evidence="3" type="ORF">PAT3040_06789</name>
</gene>
<keyword evidence="2" id="KW-1133">Transmembrane helix</keyword>
<sequence length="328" mass="34227">MQAMLKRNRFGKRIRRIRKPNIAVMALATLTVILLLAWGALYWQDQSGGTAVAQGNNENDLPVIMLDLDAGQELPQGGEQGAVPEDQEGKAGSGEAGGLLEELKNSPGGLLGLEEGWPNLPSSEQEAGGNDDDVTLPTTGADPTANGSDDDAKQNSGGTTAKPAVTPTPAPPTKPSQKPGLGPIVTDKPSSTPASTEKPAASPVPSPTTAPTPEESDNGLEHQYELELLGLQAGCIMDVKSVLKETETQVGNVEATDLVALQRIGAEAAASLEAASVVCETQFNEVAARAGQDGVSAEKIGEWGKTYNEVMEQLRAEAELKLQQMLGM</sequence>
<proteinExistence type="predicted"/>
<keyword evidence="2" id="KW-0812">Transmembrane</keyword>
<evidence type="ECO:0000313" key="3">
    <source>
        <dbReference type="EMBL" id="GBG11931.1"/>
    </source>
</evidence>
<reference evidence="3 4" key="1">
    <citation type="submission" date="2017-08" db="EMBL/GenBank/DDBJ databases">
        <title>Substantial Increase in Enzyme Production by Combined Drug-Resistance Mutations in Paenibacillus agaridevorans.</title>
        <authorList>
            <person name="Tanaka Y."/>
            <person name="Funane K."/>
            <person name="Hosaka T."/>
            <person name="Shiwa Y."/>
            <person name="Fujita N."/>
            <person name="Miyazaki T."/>
            <person name="Yoshikawa H."/>
            <person name="Murakami K."/>
            <person name="Kasahara K."/>
            <person name="Inaoka T."/>
            <person name="Hiraga Y."/>
            <person name="Ochi K."/>
        </authorList>
    </citation>
    <scope>NUCLEOTIDE SEQUENCE [LARGE SCALE GENOMIC DNA]</scope>
    <source>
        <strain evidence="3 4">T-3040</strain>
    </source>
</reference>
<evidence type="ECO:0000313" key="4">
    <source>
        <dbReference type="Proteomes" id="UP000245202"/>
    </source>
</evidence>
<keyword evidence="4" id="KW-1185">Reference proteome</keyword>
<accession>A0A2R5F652</accession>
<feature type="region of interest" description="Disordered" evidence="1">
    <location>
        <begin position="73"/>
        <end position="219"/>
    </location>
</feature>
<evidence type="ECO:0000256" key="1">
    <source>
        <dbReference type="SAM" id="MobiDB-lite"/>
    </source>
</evidence>
<name>A0A2R5F652_9BACL</name>
<dbReference type="AlphaFoldDB" id="A0A2R5F652"/>
<evidence type="ECO:0000256" key="2">
    <source>
        <dbReference type="SAM" id="Phobius"/>
    </source>
</evidence>